<dbReference type="EMBL" id="CP033219">
    <property type="protein sequence ID" value="AZV77922.1"/>
    <property type="molecule type" value="Genomic_DNA"/>
</dbReference>
<dbReference type="PANTHER" id="PTHR11138">
    <property type="entry name" value="METHIONYL-TRNA FORMYLTRANSFERASE"/>
    <property type="match status" value="1"/>
</dbReference>
<dbReference type="RefSeq" id="WP_127748479.1">
    <property type="nucleotide sequence ID" value="NZ_CP033219.1"/>
</dbReference>
<dbReference type="Gene3D" id="3.40.50.170">
    <property type="entry name" value="Formyl transferase, N-terminal domain"/>
    <property type="match status" value="1"/>
</dbReference>
<dbReference type="PANTHER" id="PTHR11138:SF5">
    <property type="entry name" value="METHIONYL-TRNA FORMYLTRANSFERASE, MITOCHONDRIAL"/>
    <property type="match status" value="1"/>
</dbReference>
<sequence>MSSNNQFRVAVIGCSWLAAETLRRLDAEGVATALITEPEDRLAARAAKDLELPCTVKPRALPLLSADLPWRPDLVISAHSFRIVPGWFIEWARLGAIGYHPSILPAYKGRNAIRDCLADDARFTGGTVYWLTDAIDGGPAVIANGRRLQDQVQILPGETAMGLWRRALAPMGADLLAEAVQALAR</sequence>
<reference evidence="2 3" key="1">
    <citation type="submission" date="2018-10" db="EMBL/GenBank/DDBJ databases">
        <title>Parasedimentitalea marina sp. nov., a psychrophilic bacterium isolated from deep seawater of the New Britain Trench.</title>
        <authorList>
            <person name="Cao J."/>
        </authorList>
    </citation>
    <scope>NUCLEOTIDE SEQUENCE [LARGE SCALE GENOMIC DNA]</scope>
    <source>
        <strain evidence="2 3">W43</strain>
    </source>
</reference>
<dbReference type="KEGG" id="sedi:EBB79_08455"/>
<feature type="domain" description="Formyl transferase N-terminal" evidence="1">
    <location>
        <begin position="70"/>
        <end position="167"/>
    </location>
</feature>
<organism evidence="2 3">
    <name type="scientific">Parasedimentitalea marina</name>
    <dbReference type="NCBI Taxonomy" id="2483033"/>
    <lineage>
        <taxon>Bacteria</taxon>
        <taxon>Pseudomonadati</taxon>
        <taxon>Pseudomonadota</taxon>
        <taxon>Alphaproteobacteria</taxon>
        <taxon>Rhodobacterales</taxon>
        <taxon>Paracoccaceae</taxon>
        <taxon>Parasedimentitalea</taxon>
    </lineage>
</organism>
<dbReference type="OrthoDB" id="5355061at2"/>
<accession>A0A3T0N1Q7</accession>
<dbReference type="Pfam" id="PF00551">
    <property type="entry name" value="Formyl_trans_N"/>
    <property type="match status" value="1"/>
</dbReference>
<dbReference type="Proteomes" id="UP000283063">
    <property type="component" value="Chromosome"/>
</dbReference>
<dbReference type="AlphaFoldDB" id="A0A3T0N1Q7"/>
<keyword evidence="3" id="KW-1185">Reference proteome</keyword>
<keyword evidence="2" id="KW-0808">Transferase</keyword>
<evidence type="ECO:0000313" key="2">
    <source>
        <dbReference type="EMBL" id="AZV77922.1"/>
    </source>
</evidence>
<dbReference type="InterPro" id="IPR002376">
    <property type="entry name" value="Formyl_transf_N"/>
</dbReference>
<protein>
    <submittedName>
        <fullName evidence="2">Methionyl-tRNA formyltransferase</fullName>
    </submittedName>
</protein>
<dbReference type="GO" id="GO:0004479">
    <property type="term" value="F:methionyl-tRNA formyltransferase activity"/>
    <property type="evidence" value="ECO:0007669"/>
    <property type="project" value="TreeGrafter"/>
</dbReference>
<evidence type="ECO:0000313" key="3">
    <source>
        <dbReference type="Proteomes" id="UP000283063"/>
    </source>
</evidence>
<gene>
    <name evidence="2" type="ORF">EBB79_08455</name>
</gene>
<dbReference type="InterPro" id="IPR036477">
    <property type="entry name" value="Formyl_transf_N_sf"/>
</dbReference>
<proteinExistence type="predicted"/>
<evidence type="ECO:0000259" key="1">
    <source>
        <dbReference type="Pfam" id="PF00551"/>
    </source>
</evidence>
<name>A0A3T0N1Q7_9RHOB</name>
<dbReference type="SUPFAM" id="SSF53328">
    <property type="entry name" value="Formyltransferase"/>
    <property type="match status" value="1"/>
</dbReference>